<dbReference type="EMBL" id="VBTY01000028">
    <property type="protein sequence ID" value="MDG3493979.1"/>
    <property type="molecule type" value="Genomic_DNA"/>
</dbReference>
<protein>
    <submittedName>
        <fullName evidence="1">Uncharacterized protein</fullName>
    </submittedName>
</protein>
<dbReference type="AlphaFoldDB" id="A0A9X4RKK9"/>
<gene>
    <name evidence="1" type="ORF">FEV09_05350</name>
</gene>
<name>A0A9X4RKK9_9CYAN</name>
<dbReference type="Gene3D" id="1.10.287.850">
    <property type="entry name" value="HP0062-like domain"/>
    <property type="match status" value="1"/>
</dbReference>
<organism evidence="1 2">
    <name type="scientific">Pseudanabaena catenata USMAC16</name>
    <dbReference type="NCBI Taxonomy" id="1855837"/>
    <lineage>
        <taxon>Bacteria</taxon>
        <taxon>Bacillati</taxon>
        <taxon>Cyanobacteriota</taxon>
        <taxon>Cyanophyceae</taxon>
        <taxon>Pseudanabaenales</taxon>
        <taxon>Pseudanabaenaceae</taxon>
        <taxon>Pseudanabaena</taxon>
    </lineage>
</organism>
<comment type="caution">
    <text evidence="1">The sequence shown here is derived from an EMBL/GenBank/DDBJ whole genome shotgun (WGS) entry which is preliminary data.</text>
</comment>
<dbReference type="Proteomes" id="UP001152872">
    <property type="component" value="Unassembled WGS sequence"/>
</dbReference>
<dbReference type="SUPFAM" id="SSF158414">
    <property type="entry name" value="HP0062-like"/>
    <property type="match status" value="1"/>
</dbReference>
<dbReference type="InterPro" id="IPR029013">
    <property type="entry name" value="HP0062-like_sf"/>
</dbReference>
<reference evidence="1" key="1">
    <citation type="submission" date="2019-05" db="EMBL/GenBank/DDBJ databases">
        <title>Whole genome sequencing of Pseudanabaena catenata USMAC16.</title>
        <authorList>
            <person name="Khan Z."/>
            <person name="Omar W.M."/>
            <person name="Convey P."/>
            <person name="Merican F."/>
            <person name="Najimudin N."/>
        </authorList>
    </citation>
    <scope>NUCLEOTIDE SEQUENCE</scope>
    <source>
        <strain evidence="1">USMAC16</strain>
    </source>
</reference>
<accession>A0A9X4RKK9</accession>
<evidence type="ECO:0000313" key="2">
    <source>
        <dbReference type="Proteomes" id="UP001152872"/>
    </source>
</evidence>
<evidence type="ECO:0000313" key="1">
    <source>
        <dbReference type="EMBL" id="MDG3493979.1"/>
    </source>
</evidence>
<sequence length="97" mass="11596">MAAQTTFDLDDAKDLLKQLENFHEAMKQDWSRVENQWANLRSCWHDDQYQTFEPLYEKLTTTHKDSQKESEEFISFMREQVRIAEERRAKLGALKGL</sequence>
<keyword evidence="2" id="KW-1185">Reference proteome</keyword>
<proteinExistence type="predicted"/>
<dbReference type="RefSeq" id="WP_009626038.1">
    <property type="nucleotide sequence ID" value="NZ_VBTY01000028.1"/>
</dbReference>